<keyword evidence="7" id="KW-1185">Reference proteome</keyword>
<evidence type="ECO:0000256" key="1">
    <source>
        <dbReference type="ARBA" id="ARBA00008668"/>
    </source>
</evidence>
<dbReference type="PROSITE" id="PS01098">
    <property type="entry name" value="LIPASE_GDSL_SER"/>
    <property type="match status" value="1"/>
</dbReference>
<sequence length="201" mass="22346">MIKRFSLLFSLLLSFSVSAQTLLVLGDSLSAGYQMSAEEAWPSLIPIELEKRNQFVTVINASVSGDTSGNGLSKLPALLQEHQPTTVLIELGANDGLRGFPPNVLKNNLNQMISLIQSSGAKAIVMQIRVPPNYGQRYQQLFENVYPQVSNETDTPLIPFFLEQVILNEEWMMSDGLHPKPAAQPWIAEFIANELEPFYPL</sequence>
<dbReference type="RefSeq" id="WP_164650196.1">
    <property type="nucleotide sequence ID" value="NZ_CP047476.1"/>
</dbReference>
<reference evidence="6 7" key="1">
    <citation type="submission" date="2020-01" db="EMBL/GenBank/DDBJ databases">
        <title>Whole genome and functional gene identification of agarase of Vibrio HN897.</title>
        <authorList>
            <person name="Liu Y."/>
            <person name="Zhao Z."/>
        </authorList>
    </citation>
    <scope>NUCLEOTIDE SEQUENCE [LARGE SCALE GENOMIC DNA]</scope>
    <source>
        <strain evidence="6 7">HN897</strain>
    </source>
</reference>
<protein>
    <recommendedName>
        <fullName evidence="5">SGNH hydrolase-type esterase domain-containing protein</fullName>
    </recommendedName>
</protein>
<dbReference type="FunFam" id="3.40.50.1110:FF:000001">
    <property type="entry name" value="Multifunctional acyl-CoA thioesterase I"/>
    <property type="match status" value="1"/>
</dbReference>
<feature type="chain" id="PRO_5031483710" description="SGNH hydrolase-type esterase domain-containing protein" evidence="4">
    <location>
        <begin position="20"/>
        <end position="201"/>
    </location>
</feature>
<comment type="similarity">
    <text evidence="1">Belongs to the 'GDSL' lipolytic enzyme family.</text>
</comment>
<accession>A0A7Z2YFD7</accession>
<dbReference type="InterPro" id="IPR013830">
    <property type="entry name" value="SGNH_hydro"/>
</dbReference>
<dbReference type="InterPro" id="IPR008265">
    <property type="entry name" value="Lipase_GDSL_AS"/>
</dbReference>
<evidence type="ECO:0000256" key="3">
    <source>
        <dbReference type="ARBA" id="ARBA00022801"/>
    </source>
</evidence>
<feature type="signal peptide" evidence="4">
    <location>
        <begin position="1"/>
        <end position="19"/>
    </location>
</feature>
<evidence type="ECO:0000259" key="5">
    <source>
        <dbReference type="Pfam" id="PF13472"/>
    </source>
</evidence>
<evidence type="ECO:0000256" key="2">
    <source>
        <dbReference type="ARBA" id="ARBA00022729"/>
    </source>
</evidence>
<organism evidence="6 7">
    <name type="scientific">Vibrio astriarenae</name>
    <dbReference type="NCBI Taxonomy" id="1481923"/>
    <lineage>
        <taxon>Bacteria</taxon>
        <taxon>Pseudomonadati</taxon>
        <taxon>Pseudomonadota</taxon>
        <taxon>Gammaproteobacteria</taxon>
        <taxon>Vibrionales</taxon>
        <taxon>Vibrionaceae</taxon>
        <taxon>Vibrio</taxon>
    </lineage>
</organism>
<dbReference type="KEGG" id="vas:GT360_17270"/>
<gene>
    <name evidence="6" type="ORF">GT360_17270</name>
</gene>
<dbReference type="GO" id="GO:0004622">
    <property type="term" value="F:phosphatidylcholine lysophospholipase activity"/>
    <property type="evidence" value="ECO:0007669"/>
    <property type="project" value="TreeGrafter"/>
</dbReference>
<dbReference type="InterPro" id="IPR051532">
    <property type="entry name" value="Ester_Hydrolysis_Enzymes"/>
</dbReference>
<evidence type="ECO:0000313" key="7">
    <source>
        <dbReference type="Proteomes" id="UP000464262"/>
    </source>
</evidence>
<keyword evidence="2 4" id="KW-0732">Signal</keyword>
<dbReference type="AlphaFoldDB" id="A0A7Z2YFD7"/>
<dbReference type="Gene3D" id="3.40.50.1110">
    <property type="entry name" value="SGNH hydrolase"/>
    <property type="match status" value="1"/>
</dbReference>
<name>A0A7Z2YFD7_9VIBR</name>
<dbReference type="CDD" id="cd01822">
    <property type="entry name" value="Lysophospholipase_L1_like"/>
    <property type="match status" value="1"/>
</dbReference>
<keyword evidence="3" id="KW-0378">Hydrolase</keyword>
<dbReference type="SUPFAM" id="SSF52266">
    <property type="entry name" value="SGNH hydrolase"/>
    <property type="match status" value="1"/>
</dbReference>
<feature type="domain" description="SGNH hydrolase-type esterase" evidence="5">
    <location>
        <begin position="24"/>
        <end position="183"/>
    </location>
</feature>
<dbReference type="EMBL" id="CP047476">
    <property type="protein sequence ID" value="QIA65296.1"/>
    <property type="molecule type" value="Genomic_DNA"/>
</dbReference>
<evidence type="ECO:0000256" key="4">
    <source>
        <dbReference type="SAM" id="SignalP"/>
    </source>
</evidence>
<dbReference type="GO" id="GO:0006629">
    <property type="term" value="P:lipid metabolic process"/>
    <property type="evidence" value="ECO:0007669"/>
    <property type="project" value="InterPro"/>
</dbReference>
<dbReference type="PANTHER" id="PTHR30383">
    <property type="entry name" value="THIOESTERASE 1/PROTEASE 1/LYSOPHOSPHOLIPASE L1"/>
    <property type="match status" value="1"/>
</dbReference>
<dbReference type="InterPro" id="IPR036514">
    <property type="entry name" value="SGNH_hydro_sf"/>
</dbReference>
<dbReference type="PANTHER" id="PTHR30383:SF24">
    <property type="entry name" value="THIOESTERASE 1_PROTEASE 1_LYSOPHOSPHOLIPASE L1"/>
    <property type="match status" value="1"/>
</dbReference>
<proteinExistence type="inferred from homology"/>
<evidence type="ECO:0000313" key="6">
    <source>
        <dbReference type="EMBL" id="QIA65296.1"/>
    </source>
</evidence>
<dbReference type="Proteomes" id="UP000464262">
    <property type="component" value="Chromosome 2"/>
</dbReference>
<dbReference type="Pfam" id="PF13472">
    <property type="entry name" value="Lipase_GDSL_2"/>
    <property type="match status" value="1"/>
</dbReference>